<evidence type="ECO:0008006" key="3">
    <source>
        <dbReference type="Google" id="ProtNLM"/>
    </source>
</evidence>
<evidence type="ECO:0000313" key="1">
    <source>
        <dbReference type="EMBL" id="GGC33865.1"/>
    </source>
</evidence>
<reference evidence="2" key="1">
    <citation type="journal article" date="2019" name="Int. J. Syst. Evol. Microbiol.">
        <title>The Global Catalogue of Microorganisms (GCM) 10K type strain sequencing project: providing services to taxonomists for standard genome sequencing and annotation.</title>
        <authorList>
            <consortium name="The Broad Institute Genomics Platform"/>
            <consortium name="The Broad Institute Genome Sequencing Center for Infectious Disease"/>
            <person name="Wu L."/>
            <person name="Ma J."/>
        </authorList>
    </citation>
    <scope>NUCLEOTIDE SEQUENCE [LARGE SCALE GENOMIC DNA]</scope>
    <source>
        <strain evidence="2">CGMCC 1.15342</strain>
    </source>
</reference>
<comment type="caution">
    <text evidence="1">The sequence shown here is derived from an EMBL/GenBank/DDBJ whole genome shotgun (WGS) entry which is preliminary data.</text>
</comment>
<keyword evidence="2" id="KW-1185">Reference proteome</keyword>
<evidence type="ECO:0000313" key="2">
    <source>
        <dbReference type="Proteomes" id="UP000597338"/>
    </source>
</evidence>
<dbReference type="EMBL" id="BMIK01000009">
    <property type="protein sequence ID" value="GGC33865.1"/>
    <property type="molecule type" value="Genomic_DNA"/>
</dbReference>
<protein>
    <recommendedName>
        <fullName evidence="3">WD40-like Beta Propeller Repeat</fullName>
    </recommendedName>
</protein>
<gene>
    <name evidence="1" type="ORF">GCM10011386_27500</name>
</gene>
<dbReference type="Proteomes" id="UP000597338">
    <property type="component" value="Unassembled WGS sequence"/>
</dbReference>
<dbReference type="Gene3D" id="2.120.10.30">
    <property type="entry name" value="TolB, C-terminal domain"/>
    <property type="match status" value="1"/>
</dbReference>
<dbReference type="InterPro" id="IPR011042">
    <property type="entry name" value="6-blade_b-propeller_TolB-like"/>
</dbReference>
<dbReference type="SUPFAM" id="SSF82171">
    <property type="entry name" value="DPP6 N-terminal domain-like"/>
    <property type="match status" value="1"/>
</dbReference>
<name>A0ABQ1M9N7_9SPHI</name>
<proteinExistence type="predicted"/>
<sequence length="270" mass="29534">MQTGEISLVMPDWPDAGWDISWDGTKGVKELSPSSYDTRYIIFDISNGATLKEIFYEPNDNNGGLPYLSPDGSKLALTPTFDDGLVILDMNGHVLKNIAGYGDTHTFKFLDPITWEAGGTILFKKDGGLWRTTADFSRATKVRDIPFSDWRGYAAASPDGKKIALSLGGHIWLMNADGSDFHQVTESIFSEVAPCFSPDSKYIAMKGNPRAPLPGDIGGNADHLCVIPADGQVYKTYPGEDDRVIHPMAKGDRDPRGLGVTIVGDFVWRE</sequence>
<organism evidence="1 2">
    <name type="scientific">Parapedobacter defluvii</name>
    <dbReference type="NCBI Taxonomy" id="2045106"/>
    <lineage>
        <taxon>Bacteria</taxon>
        <taxon>Pseudomonadati</taxon>
        <taxon>Bacteroidota</taxon>
        <taxon>Sphingobacteriia</taxon>
        <taxon>Sphingobacteriales</taxon>
        <taxon>Sphingobacteriaceae</taxon>
        <taxon>Parapedobacter</taxon>
    </lineage>
</organism>
<accession>A0ABQ1M9N7</accession>